<organism evidence="8 9">
    <name type="scientific">Ridgeia piscesae</name>
    <name type="common">Tubeworm</name>
    <dbReference type="NCBI Taxonomy" id="27915"/>
    <lineage>
        <taxon>Eukaryota</taxon>
        <taxon>Metazoa</taxon>
        <taxon>Spiralia</taxon>
        <taxon>Lophotrochozoa</taxon>
        <taxon>Annelida</taxon>
        <taxon>Polychaeta</taxon>
        <taxon>Sedentaria</taxon>
        <taxon>Canalipalpata</taxon>
        <taxon>Sabellida</taxon>
        <taxon>Siboglinidae</taxon>
        <taxon>Ridgeia</taxon>
    </lineage>
</organism>
<keyword evidence="3 6" id="KW-0812">Transmembrane</keyword>
<feature type="transmembrane region" description="Helical" evidence="6">
    <location>
        <begin position="389"/>
        <end position="410"/>
    </location>
</feature>
<feature type="transmembrane region" description="Helical" evidence="6">
    <location>
        <begin position="511"/>
        <end position="530"/>
    </location>
</feature>
<evidence type="ECO:0000313" key="8">
    <source>
        <dbReference type="EMBL" id="KAK2188510.1"/>
    </source>
</evidence>
<feature type="transmembrane region" description="Helical" evidence="6">
    <location>
        <begin position="51"/>
        <end position="71"/>
    </location>
</feature>
<evidence type="ECO:0000313" key="9">
    <source>
        <dbReference type="Proteomes" id="UP001209878"/>
    </source>
</evidence>
<feature type="transmembrane region" description="Helical" evidence="6">
    <location>
        <begin position="272"/>
        <end position="301"/>
    </location>
</feature>
<evidence type="ECO:0000256" key="2">
    <source>
        <dbReference type="ARBA" id="ARBA00005241"/>
    </source>
</evidence>
<dbReference type="InterPro" id="IPR051717">
    <property type="entry name" value="MFS_MFSD6"/>
</dbReference>
<accession>A0AAD9UGJ0</accession>
<feature type="transmembrane region" description="Helical" evidence="6">
    <location>
        <begin position="313"/>
        <end position="333"/>
    </location>
</feature>
<name>A0AAD9UGJ0_RIDPI</name>
<evidence type="ECO:0000256" key="3">
    <source>
        <dbReference type="ARBA" id="ARBA00022692"/>
    </source>
</evidence>
<dbReference type="AlphaFoldDB" id="A0AAD9UGJ0"/>
<evidence type="ECO:0000256" key="6">
    <source>
        <dbReference type="SAM" id="Phobius"/>
    </source>
</evidence>
<feature type="transmembrane region" description="Helical" evidence="6">
    <location>
        <begin position="345"/>
        <end position="363"/>
    </location>
</feature>
<dbReference type="PANTHER" id="PTHR16172">
    <property type="entry name" value="MAJOR FACILITATOR SUPERFAMILY DOMAIN-CONTAINING PROTEIN 6-LIKE"/>
    <property type="match status" value="1"/>
</dbReference>
<feature type="transmembrane region" description="Helical" evidence="6">
    <location>
        <begin position="21"/>
        <end position="39"/>
    </location>
</feature>
<dbReference type="Gene3D" id="1.20.1250.20">
    <property type="entry name" value="MFS general substrate transporter like domains"/>
    <property type="match status" value="3"/>
</dbReference>
<keyword evidence="4 6" id="KW-1133">Transmembrane helix</keyword>
<dbReference type="EMBL" id="JAODUO010000130">
    <property type="protein sequence ID" value="KAK2188510.1"/>
    <property type="molecule type" value="Genomic_DNA"/>
</dbReference>
<comment type="caution">
    <text evidence="8">The sequence shown here is derived from an EMBL/GenBank/DDBJ whole genome shotgun (WGS) entry which is preliminary data.</text>
</comment>
<feature type="transmembrane region" description="Helical" evidence="6">
    <location>
        <begin position="422"/>
        <end position="442"/>
    </location>
</feature>
<feature type="transmembrane region" description="Helical" evidence="6">
    <location>
        <begin position="454"/>
        <end position="472"/>
    </location>
</feature>
<evidence type="ECO:0000256" key="4">
    <source>
        <dbReference type="ARBA" id="ARBA00022989"/>
    </source>
</evidence>
<dbReference type="Pfam" id="PF12832">
    <property type="entry name" value="MFS_1_like"/>
    <property type="match status" value="1"/>
</dbReference>
<dbReference type="InterPro" id="IPR036259">
    <property type="entry name" value="MFS_trans_sf"/>
</dbReference>
<dbReference type="InterPro" id="IPR024989">
    <property type="entry name" value="MFS_assoc_dom"/>
</dbReference>
<comment type="similarity">
    <text evidence="2">Belongs to the major facilitator superfamily. MFSD6 family.</text>
</comment>
<feature type="domain" description="Major facilitator superfamily associated" evidence="7">
    <location>
        <begin position="15"/>
        <end position="525"/>
    </location>
</feature>
<evidence type="ECO:0000259" key="7">
    <source>
        <dbReference type="Pfam" id="PF12832"/>
    </source>
</evidence>
<dbReference type="PANTHER" id="PTHR16172:SF41">
    <property type="entry name" value="MAJOR FACILITATOR SUPERFAMILY DOMAIN-CONTAINING PROTEIN 6-LIKE"/>
    <property type="match status" value="1"/>
</dbReference>
<proteinExistence type="inferred from homology"/>
<evidence type="ECO:0000256" key="1">
    <source>
        <dbReference type="ARBA" id="ARBA00004141"/>
    </source>
</evidence>
<comment type="subcellular location">
    <subcellularLocation>
        <location evidence="1">Membrane</location>
        <topology evidence="1">Multi-pass membrane protein</topology>
    </subcellularLocation>
</comment>
<evidence type="ECO:0000256" key="5">
    <source>
        <dbReference type="ARBA" id="ARBA00023136"/>
    </source>
</evidence>
<gene>
    <name evidence="8" type="ORF">NP493_130g04011</name>
</gene>
<keyword evidence="5 6" id="KW-0472">Membrane</keyword>
<reference evidence="8" key="1">
    <citation type="journal article" date="2023" name="Mol. Biol. Evol.">
        <title>Third-Generation Sequencing Reveals the Adaptive Role of the Epigenome in Three Deep-Sea Polychaetes.</title>
        <authorList>
            <person name="Perez M."/>
            <person name="Aroh O."/>
            <person name="Sun Y."/>
            <person name="Lan Y."/>
            <person name="Juniper S.K."/>
            <person name="Young C.R."/>
            <person name="Angers B."/>
            <person name="Qian P.Y."/>
        </authorList>
    </citation>
    <scope>NUCLEOTIDE SEQUENCE</scope>
    <source>
        <strain evidence="8">R07B-5</strain>
    </source>
</reference>
<sequence length="558" mass="62251">MTCHGDNWKPNKSLIPVKGTYFFILAAVNSVFMFFAIHMKQLGLTASETSIILGVTTFVGAIARIPIGALADKLRRHKEILILCTLANVVHCFLLLVPAVPKPDVSHAVPVYCGINGSYVEFCRRNESLYNDCSQLSVAQIEKEWFTMFNSSRQDTVFNDSQCLLSCVLSDAIRNTVTLSDEKKATLSDQRKVNVNTMSPFRDSSTRNDTIYHRYFLSSVDIVGEERNVSMACNKPVVLLCTAKCELFASLHFSRCLNNTSSEKAVPFARTFWLYMLIFFCGQTLFSPVFSLIDAIAYDYLGEERGKWGRQRLWGTLGAIMASVTSGFLLDFFSRGKDETDYTPAFVLFACMEVLCAVMTAQYRGSDNIVCSMPSFKDMKALLKRPDALVLFVFVFVVGMYCGLVENFLFWHLQTLGHPPKLLFGLCLFLNALPEMFVLFLAGSIVKRLGHINCMCLACAAFAARMLGYSLLSDPWMVLFIEPLQGLTFGLFYASVSAYGSLITPPGLHGTVQGIIGSLHFGFGTWYYVFRINNNIRKIHTFSRVDASNATGSKVKSG</sequence>
<dbReference type="Proteomes" id="UP001209878">
    <property type="component" value="Unassembled WGS sequence"/>
</dbReference>
<keyword evidence="9" id="KW-1185">Reference proteome</keyword>
<protein>
    <recommendedName>
        <fullName evidence="7">Major facilitator superfamily associated domain-containing protein</fullName>
    </recommendedName>
</protein>
<dbReference type="SUPFAM" id="SSF103473">
    <property type="entry name" value="MFS general substrate transporter"/>
    <property type="match status" value="2"/>
</dbReference>
<dbReference type="GO" id="GO:0016020">
    <property type="term" value="C:membrane"/>
    <property type="evidence" value="ECO:0007669"/>
    <property type="project" value="UniProtKB-SubCell"/>
</dbReference>